<name>A0A4Z0BPV1_9BURK</name>
<dbReference type="Proteomes" id="UP000298180">
    <property type="component" value="Unassembled WGS sequence"/>
</dbReference>
<dbReference type="OrthoDB" id="9153348at2"/>
<sequence length="165" mass="17974">MRCIKTLTCACAALLAACESPGPSSTPATVAGAGTQSARVAGATIPPPPNPSVRARDWTEYKIRAARRIQLANPAETFSGPLPDPLQSIPVLQVHLNRDGSVRDISVLRTPRQSPETLQMAIRAIQRAAPFEPVAHLPRPWQFNETFLYNEDLKFQLRSLVEAVP</sequence>
<feature type="compositionally biased region" description="Polar residues" evidence="1">
    <location>
        <begin position="22"/>
        <end position="38"/>
    </location>
</feature>
<dbReference type="PROSITE" id="PS51257">
    <property type="entry name" value="PROKAR_LIPOPROTEIN"/>
    <property type="match status" value="1"/>
</dbReference>
<evidence type="ECO:0000313" key="2">
    <source>
        <dbReference type="EMBL" id="TFZ00464.1"/>
    </source>
</evidence>
<evidence type="ECO:0000256" key="1">
    <source>
        <dbReference type="SAM" id="MobiDB-lite"/>
    </source>
</evidence>
<proteinExistence type="predicted"/>
<feature type="region of interest" description="Disordered" evidence="1">
    <location>
        <begin position="19"/>
        <end position="54"/>
    </location>
</feature>
<accession>A0A4Z0BPV1</accession>
<comment type="caution">
    <text evidence="2">The sequence shown here is derived from an EMBL/GenBank/DDBJ whole genome shotgun (WGS) entry which is preliminary data.</text>
</comment>
<organism evidence="2 3">
    <name type="scientific">Ramlibacter henchirensis</name>
    <dbReference type="NCBI Taxonomy" id="204072"/>
    <lineage>
        <taxon>Bacteria</taxon>
        <taxon>Pseudomonadati</taxon>
        <taxon>Pseudomonadota</taxon>
        <taxon>Betaproteobacteria</taxon>
        <taxon>Burkholderiales</taxon>
        <taxon>Comamonadaceae</taxon>
        <taxon>Ramlibacter</taxon>
    </lineage>
</organism>
<protein>
    <recommendedName>
        <fullName evidence="4">Energy transducer TonB</fullName>
    </recommendedName>
</protein>
<evidence type="ECO:0000313" key="3">
    <source>
        <dbReference type="Proteomes" id="UP000298180"/>
    </source>
</evidence>
<evidence type="ECO:0008006" key="4">
    <source>
        <dbReference type="Google" id="ProtNLM"/>
    </source>
</evidence>
<dbReference type="EMBL" id="SMLM01000003">
    <property type="protein sequence ID" value="TFZ00464.1"/>
    <property type="molecule type" value="Genomic_DNA"/>
</dbReference>
<dbReference type="Gene3D" id="3.30.1150.10">
    <property type="match status" value="1"/>
</dbReference>
<dbReference type="RefSeq" id="WP_135264806.1">
    <property type="nucleotide sequence ID" value="NZ_SMLM01000003.1"/>
</dbReference>
<keyword evidence="3" id="KW-1185">Reference proteome</keyword>
<dbReference type="AlphaFoldDB" id="A0A4Z0BPV1"/>
<gene>
    <name evidence="2" type="ORF">EZ313_18560</name>
</gene>
<reference evidence="2 3" key="1">
    <citation type="submission" date="2019-03" db="EMBL/GenBank/DDBJ databases">
        <title>Ramlibacter henchirensis DSM 14656, whole genome shotgun sequence.</title>
        <authorList>
            <person name="Zhang X."/>
            <person name="Feng G."/>
            <person name="Zhu H."/>
        </authorList>
    </citation>
    <scope>NUCLEOTIDE SEQUENCE [LARGE SCALE GENOMIC DNA]</scope>
    <source>
        <strain evidence="2 3">DSM 14656</strain>
    </source>
</reference>